<protein>
    <recommendedName>
        <fullName evidence="2">WW domain-containing protein</fullName>
    </recommendedName>
</protein>
<feature type="region of interest" description="Disordered" evidence="1">
    <location>
        <begin position="26"/>
        <end position="215"/>
    </location>
</feature>
<dbReference type="Pfam" id="PF00397">
    <property type="entry name" value="WW"/>
    <property type="match status" value="1"/>
</dbReference>
<evidence type="ECO:0000259" key="2">
    <source>
        <dbReference type="PROSITE" id="PS50020"/>
    </source>
</evidence>
<dbReference type="PROSITE" id="PS01159">
    <property type="entry name" value="WW_DOMAIN_1"/>
    <property type="match status" value="1"/>
</dbReference>
<comment type="caution">
    <text evidence="3">The sequence shown here is derived from an EMBL/GenBank/DDBJ whole genome shotgun (WGS) entry which is preliminary data.</text>
</comment>
<feature type="compositionally biased region" description="Polar residues" evidence="1">
    <location>
        <begin position="141"/>
        <end position="156"/>
    </location>
</feature>
<feature type="compositionally biased region" description="Basic residues" evidence="1">
    <location>
        <begin position="314"/>
        <end position="333"/>
    </location>
</feature>
<feature type="compositionally biased region" description="Low complexity" evidence="1">
    <location>
        <begin position="34"/>
        <end position="46"/>
    </location>
</feature>
<dbReference type="SMART" id="SM00456">
    <property type="entry name" value="WW"/>
    <property type="match status" value="1"/>
</dbReference>
<dbReference type="OMA" id="QNFGNMG"/>
<reference evidence="3 4" key="1">
    <citation type="submission" date="2016-04" db="EMBL/GenBank/DDBJ databases">
        <title>Evolutionary innovation and constraint leading to complex multicellularity in the Ascomycota.</title>
        <authorList>
            <person name="Cisse O."/>
            <person name="Nguyen A."/>
            <person name="Hewitt D.A."/>
            <person name="Jedd G."/>
            <person name="Stajich J.E."/>
        </authorList>
    </citation>
    <scope>NUCLEOTIDE SEQUENCE [LARGE SCALE GENOMIC DNA]</scope>
    <source>
        <strain evidence="3 4">DAH-3</strain>
    </source>
</reference>
<feature type="compositionally biased region" description="Basic and acidic residues" evidence="1">
    <location>
        <begin position="234"/>
        <end position="303"/>
    </location>
</feature>
<dbReference type="AlphaFoldDB" id="A0A1U7LPD3"/>
<feature type="compositionally biased region" description="Polar residues" evidence="1">
    <location>
        <begin position="65"/>
        <end position="75"/>
    </location>
</feature>
<dbReference type="EMBL" id="LXFE01000750">
    <property type="protein sequence ID" value="OLL24526.1"/>
    <property type="molecule type" value="Genomic_DNA"/>
</dbReference>
<evidence type="ECO:0000256" key="1">
    <source>
        <dbReference type="SAM" id="MobiDB-lite"/>
    </source>
</evidence>
<gene>
    <name evidence="3" type="ORF">NEOLI_001876</name>
</gene>
<organism evidence="3 4">
    <name type="scientific">Neolecta irregularis (strain DAH-3)</name>
    <dbReference type="NCBI Taxonomy" id="1198029"/>
    <lineage>
        <taxon>Eukaryota</taxon>
        <taxon>Fungi</taxon>
        <taxon>Dikarya</taxon>
        <taxon>Ascomycota</taxon>
        <taxon>Taphrinomycotina</taxon>
        <taxon>Neolectales</taxon>
        <taxon>Neolectaceae</taxon>
        <taxon>Neolecta</taxon>
    </lineage>
</organism>
<accession>A0A1U7LPD3</accession>
<evidence type="ECO:0000313" key="3">
    <source>
        <dbReference type="EMBL" id="OLL24526.1"/>
    </source>
</evidence>
<proteinExistence type="predicted"/>
<sequence>MALQLPLGWIEQFDNHRQIPFYVNTATGKSQWDPPSGSFPSSQSPPAYFSQNDAPPFCTKPPHANPTSYHPGSSHEQARDTKHTGKSAATSYGAYVAENQQKSSLPYSGHSESSSYYSQAAPSGSSSGHPAPPNALHSGSDGYSSGYPASSNSYTATPPAGHSSGYSASLGLDPSNPYPQDGYSPPPNSYSQAERGNHYPVTSIPPQQSSGAVGGIIGQLAQAAISQFGGNKLHKVDTRPPNDNKHSNEMDKYSEQKYHGEEYKHEQHNHSGEKHSHQDEKHKSDKHKHYEEKKHKKDKHEDSCSDQDCEERKERKHKEKKERKERKKHKRRGSGGSCSSSSS</sequence>
<dbReference type="Proteomes" id="UP000186594">
    <property type="component" value="Unassembled WGS sequence"/>
</dbReference>
<feature type="region of interest" description="Disordered" evidence="1">
    <location>
        <begin position="231"/>
        <end position="343"/>
    </location>
</feature>
<dbReference type="InterPro" id="IPR001202">
    <property type="entry name" value="WW_dom"/>
</dbReference>
<dbReference type="Gene3D" id="2.20.70.10">
    <property type="match status" value="1"/>
</dbReference>
<evidence type="ECO:0000313" key="4">
    <source>
        <dbReference type="Proteomes" id="UP000186594"/>
    </source>
</evidence>
<dbReference type="OrthoDB" id="2444812at2759"/>
<feature type="compositionally biased region" description="Low complexity" evidence="1">
    <location>
        <begin position="103"/>
        <end position="129"/>
    </location>
</feature>
<dbReference type="CDD" id="cd00201">
    <property type="entry name" value="WW"/>
    <property type="match status" value="1"/>
</dbReference>
<name>A0A1U7LPD3_NEOID</name>
<dbReference type="InterPro" id="IPR036020">
    <property type="entry name" value="WW_dom_sf"/>
</dbReference>
<feature type="domain" description="WW" evidence="2">
    <location>
        <begin position="3"/>
        <end position="37"/>
    </location>
</feature>
<keyword evidence="4" id="KW-1185">Reference proteome</keyword>
<dbReference type="STRING" id="1198029.A0A1U7LPD3"/>
<dbReference type="PROSITE" id="PS50020">
    <property type="entry name" value="WW_DOMAIN_2"/>
    <property type="match status" value="1"/>
</dbReference>
<dbReference type="SUPFAM" id="SSF51045">
    <property type="entry name" value="WW domain"/>
    <property type="match status" value="1"/>
</dbReference>